<evidence type="ECO:0000313" key="3">
    <source>
        <dbReference type="Proteomes" id="UP000244161"/>
    </source>
</evidence>
<feature type="domain" description="Antitoxin SocA-like Panacea" evidence="1">
    <location>
        <begin position="24"/>
        <end position="122"/>
    </location>
</feature>
<accession>A0A2T5IRD9</accession>
<dbReference type="OrthoDB" id="9799173at2"/>
<reference evidence="2 3" key="1">
    <citation type="submission" date="2018-04" db="EMBL/GenBank/DDBJ databases">
        <title>Genomic Encyclopedia of Archaeal and Bacterial Type Strains, Phase II (KMG-II): from individual species to whole genera.</title>
        <authorList>
            <person name="Goeker M."/>
        </authorList>
    </citation>
    <scope>NUCLEOTIDE SEQUENCE [LARGE SCALE GENOMIC DNA]</scope>
    <source>
        <strain evidence="2 3">DSM 18806</strain>
    </source>
</reference>
<comment type="caution">
    <text evidence="2">The sequence shown here is derived from an EMBL/GenBank/DDBJ whole genome shotgun (WGS) entry which is preliminary data.</text>
</comment>
<dbReference type="EMBL" id="QAOM01000001">
    <property type="protein sequence ID" value="PTQ86360.1"/>
    <property type="molecule type" value="Genomic_DNA"/>
</dbReference>
<name>A0A2T5IRD9_9LACT</name>
<dbReference type="AlphaFoldDB" id="A0A2T5IRD9"/>
<dbReference type="Proteomes" id="UP000244161">
    <property type="component" value="Unassembled WGS sequence"/>
</dbReference>
<keyword evidence="3" id="KW-1185">Reference proteome</keyword>
<dbReference type="InterPro" id="IPR025272">
    <property type="entry name" value="SocA_Panacea"/>
</dbReference>
<gene>
    <name evidence="2" type="ORF">C8U37_101201</name>
</gene>
<organism evidence="2 3">
    <name type="scientific">Trichococcus patagoniensis</name>
    <dbReference type="NCBI Taxonomy" id="382641"/>
    <lineage>
        <taxon>Bacteria</taxon>
        <taxon>Bacillati</taxon>
        <taxon>Bacillota</taxon>
        <taxon>Bacilli</taxon>
        <taxon>Lactobacillales</taxon>
        <taxon>Carnobacteriaceae</taxon>
        <taxon>Trichococcus</taxon>
    </lineage>
</organism>
<protein>
    <submittedName>
        <fullName evidence="2">Putative phage-associated protein</fullName>
    </submittedName>
</protein>
<evidence type="ECO:0000313" key="2">
    <source>
        <dbReference type="EMBL" id="PTQ86360.1"/>
    </source>
</evidence>
<proteinExistence type="predicted"/>
<dbReference type="RefSeq" id="WP_108031431.1">
    <property type="nucleotide sequence ID" value="NZ_QAOM01000001.1"/>
</dbReference>
<sequence length="153" mass="17468">MTTYSAKQIADFFLSKGSVSPKKLQKLVYYAYSWAMALLTESENDEPVRIFEEPIEAWVHGPVVATLYDEYRSYGYRDIEKKENISFDFGEDLADVLEQVWSIYGGFSGNQLENLTHSEDPWIEARKGLGPLDSSQNQIKDTTILNFYGSKVS</sequence>
<dbReference type="Pfam" id="PF13274">
    <property type="entry name" value="SocA_Panacea"/>
    <property type="match status" value="1"/>
</dbReference>
<evidence type="ECO:0000259" key="1">
    <source>
        <dbReference type="Pfam" id="PF13274"/>
    </source>
</evidence>